<organism evidence="1 2">
    <name type="scientific">Rhododendron molle</name>
    <name type="common">Chinese azalea</name>
    <name type="synonym">Azalea mollis</name>
    <dbReference type="NCBI Taxonomy" id="49168"/>
    <lineage>
        <taxon>Eukaryota</taxon>
        <taxon>Viridiplantae</taxon>
        <taxon>Streptophyta</taxon>
        <taxon>Embryophyta</taxon>
        <taxon>Tracheophyta</taxon>
        <taxon>Spermatophyta</taxon>
        <taxon>Magnoliopsida</taxon>
        <taxon>eudicotyledons</taxon>
        <taxon>Gunneridae</taxon>
        <taxon>Pentapetalae</taxon>
        <taxon>asterids</taxon>
        <taxon>Ericales</taxon>
        <taxon>Ericaceae</taxon>
        <taxon>Ericoideae</taxon>
        <taxon>Rhodoreae</taxon>
        <taxon>Rhododendron</taxon>
    </lineage>
</organism>
<dbReference type="EMBL" id="CM046395">
    <property type="protein sequence ID" value="KAI8542625.1"/>
    <property type="molecule type" value="Genomic_DNA"/>
</dbReference>
<sequence>MSHTLLGSFWTPACKLVSGAGAGGTSLSELLRGWLFIYFRNSCKLYSLFWNKRQIVVFLISWCLRFRVVTIGLNNETPQIIRILDHDWMFLVGLIVLVLSFEQRQKTSVDKIIQMSDVGIGLSSPL</sequence>
<evidence type="ECO:0000313" key="2">
    <source>
        <dbReference type="Proteomes" id="UP001062846"/>
    </source>
</evidence>
<keyword evidence="2" id="KW-1185">Reference proteome</keyword>
<accession>A0ACC0MP00</accession>
<name>A0ACC0MP00_RHOML</name>
<comment type="caution">
    <text evidence="1">The sequence shown here is derived from an EMBL/GenBank/DDBJ whole genome shotgun (WGS) entry which is preliminary data.</text>
</comment>
<evidence type="ECO:0000313" key="1">
    <source>
        <dbReference type="EMBL" id="KAI8542625.1"/>
    </source>
</evidence>
<dbReference type="Proteomes" id="UP001062846">
    <property type="component" value="Chromosome 8"/>
</dbReference>
<protein>
    <submittedName>
        <fullName evidence="1">Uncharacterized protein</fullName>
    </submittedName>
</protein>
<reference evidence="1" key="1">
    <citation type="submission" date="2022-02" db="EMBL/GenBank/DDBJ databases">
        <title>Plant Genome Project.</title>
        <authorList>
            <person name="Zhang R.-G."/>
        </authorList>
    </citation>
    <scope>NUCLEOTIDE SEQUENCE</scope>
    <source>
        <strain evidence="1">AT1</strain>
    </source>
</reference>
<gene>
    <name evidence="1" type="ORF">RHMOL_Rhmol08G0152000</name>
</gene>
<proteinExistence type="predicted"/>